<comment type="subcellular location">
    <subcellularLocation>
        <location evidence="1">Cell projection</location>
        <location evidence="1">Cilium</location>
    </subcellularLocation>
    <subcellularLocation>
        <location evidence="2">Cytoplasm</location>
    </subcellularLocation>
</comment>
<dbReference type="PANTHER" id="PTHR23053">
    <property type="entry name" value="DLEC1 DELETED IN LUNG AND ESOPHAGEAL CANCER 1"/>
    <property type="match status" value="1"/>
</dbReference>
<sequence>MEILLILMDIDRNIQNPVVPPSRYITEMTCSSEERLAKLTSSTRREKMRPERTLNMLKAVPDIVVFQNYNLGDVQMIPISILNTYETSKPIRVILESTTVFSITRNSGTVITKVAPGMTYQLGITFIAHEQKDYRHFVTVVSEGESFVIPIICISHRPLLDIPDRISLPPIPVKTITERVIIVRNIGQTSAYFNIYCSNGFSTVPERGCLQANEYIQLMVKFQAPCVGAYHGRMILTYETEERLTVMLEGSTYESDIFLEADEVQSVDTYISLKRKRFVKLYNRSKHVINFVWKQFKSVEIDRIENQKCEEGFKEIKEMETPKYANLLHHGIIAGGDANEVIYERIYQDELREFRSSDNLLFLNPNWNICPLTGEVWPDNVCTFIITFAPTEAIHYETAGYLEVSGKEERLPLKLSGTGKGPCIEINVCELDANDIFLCSKHQYEISIRNKGYIPGTIAFRPQQLVFGGVLTCKPLSNHLEPNRFASFVLTFTSNVQGKFVEEIEFIIQESGEIKKIVFLGNIVCPLLSFDIKEEVNFGKVTLGYPVTTSLNLINTTQVPIKYVAKFLEDGIEPAISCIEYASRADKPIIYAPKELSFEPEKYTVSPNYISRGEITLLPNVPGEHRKFLLIIMWDTPKYSISLPIEYQCELPDIICETQDIFMRGCFVNYVYTRSITIRCHNEHSGYFQILPYDIEGPTEIVFEAKPSEDFIEAYGVKEVEINIYTKHIGQSTLKVYISVFGGPRQIYLCTIRCNGQGPVVTVPDILYFEEIRTLKTATQPLRIVNDSPVLAIVTVTHNKKSCCTISNDYLTLNPSESLDLEVRVYVRAPGYYTDKILFTTEQGESQSCLVKVTAVGSSILCAPEIEPELNLGALLTHRTFSLNLKFTNMSKKYHKIIWSRIKKLKSFRDDPSLNEGSVFVLKPNVFDLAPDQSIECMLSGCTTKIGHLEEDFYCHAVVEGKRDHSIITMFLLIAEFVRPMLQMSHEELHFRIDNGVDKTTAHLTETVTVKNISKLDIVTNIQIEDPFFIVLDSERIVTNIQIEDPFFIVLDSERLNLLEWHLENDSELNMNIEFVPKSKEKKCVVWDGMALRK</sequence>
<dbReference type="InterPro" id="IPR013783">
    <property type="entry name" value="Ig-like_fold"/>
</dbReference>
<dbReference type="AlphaFoldDB" id="A0AAW1IDS8"/>
<dbReference type="EMBL" id="JASPKY010000630">
    <property type="protein sequence ID" value="KAK9687662.1"/>
    <property type="molecule type" value="Genomic_DNA"/>
</dbReference>
<reference evidence="7 8" key="1">
    <citation type="journal article" date="2024" name="BMC Genomics">
        <title>De novo assembly and annotation of Popillia japonica's genome with initial clues to its potential as an invasive pest.</title>
        <authorList>
            <person name="Cucini C."/>
            <person name="Boschi S."/>
            <person name="Funari R."/>
            <person name="Cardaioli E."/>
            <person name="Iannotti N."/>
            <person name="Marturano G."/>
            <person name="Paoli F."/>
            <person name="Bruttini M."/>
            <person name="Carapelli A."/>
            <person name="Frati F."/>
            <person name="Nardi F."/>
        </authorList>
    </citation>
    <scope>NUCLEOTIDE SEQUENCE [LARGE SCALE GENOMIC DNA]</scope>
    <source>
        <strain evidence="7">DMR45628</strain>
    </source>
</reference>
<organism evidence="7 8">
    <name type="scientific">Popillia japonica</name>
    <name type="common">Japanese beetle</name>
    <dbReference type="NCBI Taxonomy" id="7064"/>
    <lineage>
        <taxon>Eukaryota</taxon>
        <taxon>Metazoa</taxon>
        <taxon>Ecdysozoa</taxon>
        <taxon>Arthropoda</taxon>
        <taxon>Hexapoda</taxon>
        <taxon>Insecta</taxon>
        <taxon>Pterygota</taxon>
        <taxon>Neoptera</taxon>
        <taxon>Endopterygota</taxon>
        <taxon>Coleoptera</taxon>
        <taxon>Polyphaga</taxon>
        <taxon>Scarabaeiformia</taxon>
        <taxon>Scarabaeidae</taxon>
        <taxon>Rutelinae</taxon>
        <taxon>Popillia</taxon>
    </lineage>
</organism>
<dbReference type="Proteomes" id="UP001458880">
    <property type="component" value="Unassembled WGS sequence"/>
</dbReference>
<feature type="domain" description="HYDIN/VesB/CFA65-like Ig-like" evidence="6">
    <location>
        <begin position="423"/>
        <end position="519"/>
    </location>
</feature>
<keyword evidence="3" id="KW-0963">Cytoplasm</keyword>
<name>A0AAW1IDS8_POPJA</name>
<protein>
    <recommendedName>
        <fullName evidence="6">HYDIN/VesB/CFA65-like Ig-like domain-containing protein</fullName>
    </recommendedName>
</protein>
<accession>A0AAW1IDS8</accession>
<keyword evidence="4" id="KW-0969">Cilium</keyword>
<evidence type="ECO:0000256" key="4">
    <source>
        <dbReference type="ARBA" id="ARBA00023069"/>
    </source>
</evidence>
<dbReference type="Pfam" id="PF22544">
    <property type="entry name" value="HYDIN_VesB_CFA65-like_Ig"/>
    <property type="match status" value="2"/>
</dbReference>
<gene>
    <name evidence="7" type="ORF">QE152_g36095</name>
</gene>
<dbReference type="InterPro" id="IPR053879">
    <property type="entry name" value="HYDIN_VesB_CFA65-like_Ig"/>
</dbReference>
<dbReference type="InterPro" id="IPR033305">
    <property type="entry name" value="Hydin-like"/>
</dbReference>
<evidence type="ECO:0000313" key="8">
    <source>
        <dbReference type="Proteomes" id="UP001458880"/>
    </source>
</evidence>
<dbReference type="GO" id="GO:1904158">
    <property type="term" value="P:axonemal central apparatus assembly"/>
    <property type="evidence" value="ECO:0007669"/>
    <property type="project" value="TreeGrafter"/>
</dbReference>
<keyword evidence="8" id="KW-1185">Reference proteome</keyword>
<dbReference type="GO" id="GO:0005930">
    <property type="term" value="C:axoneme"/>
    <property type="evidence" value="ECO:0007669"/>
    <property type="project" value="TreeGrafter"/>
</dbReference>
<evidence type="ECO:0000256" key="3">
    <source>
        <dbReference type="ARBA" id="ARBA00022490"/>
    </source>
</evidence>
<comment type="caution">
    <text evidence="7">The sequence shown here is derived from an EMBL/GenBank/DDBJ whole genome shotgun (WGS) entry which is preliminary data.</text>
</comment>
<evidence type="ECO:0000256" key="1">
    <source>
        <dbReference type="ARBA" id="ARBA00004138"/>
    </source>
</evidence>
<proteinExistence type="predicted"/>
<keyword evidence="5" id="KW-0966">Cell projection</keyword>
<evidence type="ECO:0000259" key="6">
    <source>
        <dbReference type="Pfam" id="PF22544"/>
    </source>
</evidence>
<dbReference type="GO" id="GO:0003341">
    <property type="term" value="P:cilium movement"/>
    <property type="evidence" value="ECO:0007669"/>
    <property type="project" value="TreeGrafter"/>
</dbReference>
<dbReference type="Gene3D" id="2.60.40.10">
    <property type="entry name" value="Immunoglobulins"/>
    <property type="match status" value="6"/>
</dbReference>
<feature type="domain" description="HYDIN/VesB/CFA65-like Ig-like" evidence="6">
    <location>
        <begin position="158"/>
        <end position="250"/>
    </location>
</feature>
<evidence type="ECO:0000256" key="5">
    <source>
        <dbReference type="ARBA" id="ARBA00023273"/>
    </source>
</evidence>
<evidence type="ECO:0000256" key="2">
    <source>
        <dbReference type="ARBA" id="ARBA00004496"/>
    </source>
</evidence>
<dbReference type="PANTHER" id="PTHR23053:SF0">
    <property type="entry name" value="HYDROCEPHALUS-INDUCING PROTEIN HOMOLOG"/>
    <property type="match status" value="1"/>
</dbReference>
<evidence type="ECO:0000313" key="7">
    <source>
        <dbReference type="EMBL" id="KAK9687662.1"/>
    </source>
</evidence>